<dbReference type="GO" id="GO:0006355">
    <property type="term" value="P:regulation of DNA-templated transcription"/>
    <property type="evidence" value="ECO:0007669"/>
    <property type="project" value="InterPro"/>
</dbReference>
<protein>
    <submittedName>
        <fullName evidence="4">C2H2-type domain-containing protein</fullName>
    </submittedName>
</protein>
<reference evidence="4" key="1">
    <citation type="submission" date="2020-05" db="EMBL/GenBank/DDBJ databases">
        <title>Mycena genomes resolve the evolution of fungal bioluminescence.</title>
        <authorList>
            <person name="Tsai I.J."/>
        </authorList>
    </citation>
    <scope>NUCLEOTIDE SEQUENCE</scope>
    <source>
        <strain evidence="4">171206Taipei</strain>
    </source>
</reference>
<dbReference type="Proteomes" id="UP000636479">
    <property type="component" value="Unassembled WGS sequence"/>
</dbReference>
<dbReference type="AlphaFoldDB" id="A0A8H6T0Q6"/>
<dbReference type="OrthoDB" id="1939603at2759"/>
<keyword evidence="1" id="KW-0863">Zinc-finger</keyword>
<keyword evidence="1" id="KW-0479">Metal-binding</keyword>
<feature type="region of interest" description="Disordered" evidence="2">
    <location>
        <begin position="308"/>
        <end position="377"/>
    </location>
</feature>
<evidence type="ECO:0000259" key="3">
    <source>
        <dbReference type="PROSITE" id="PS50157"/>
    </source>
</evidence>
<name>A0A8H6T0Q6_9AGAR</name>
<comment type="caution">
    <text evidence="4">The sequence shown here is derived from an EMBL/GenBank/DDBJ whole genome shotgun (WGS) entry which is preliminary data.</text>
</comment>
<dbReference type="PANTHER" id="PTHR36167">
    <property type="entry name" value="C2H2 FINGER DOMAIN TRANSCRIPTION FACTOR (EUROFUNG)-RELATED"/>
    <property type="match status" value="1"/>
</dbReference>
<dbReference type="PROSITE" id="PS00028">
    <property type="entry name" value="ZINC_FINGER_C2H2_1"/>
    <property type="match status" value="1"/>
</dbReference>
<sequence length="462" mass="50945">MLDSLPALFSIANHQVSLPPRHPDHVPRAFLNLPTVEEDDNTREPTGSFHYHLAPAPNSAPHDQDRFYLPKLATTDRRLSDPVQLTGTHYTYASYDDPSPHTPDSPFLPGSLRQQAASDWKQEELSPPFFGSPQYAVRPDENTYGPSPPGTATSSSSTPTTQPAVPPPASTTAATNQDTEASRKTYSFVALPGNTVRKRPRRRYDEIERLYHCSWPDCNKAYGTLNHLNAHVQMQKHGPKRSPNEFKELRKQWRKAKKELESPSHHPQFGLGFGGVPSSVQLSGSAGPIRRSMSTMNLRRDDIYHQPYSTQQHQRSYSHGSTLSPPSLGVTIPRHHDSYGSYGVAESQSPQSAYSLTSASDYRSSTSSSTSGMPSSWPPAFSHSPIHGYSTSSSYSLASPTGEHSSSSYQRSPVRSSSTGGLPPNSMLLTPLGSSREPQGYDNSYYDDDKGHRRSNSRSEGY</sequence>
<dbReference type="InterPro" id="IPR039327">
    <property type="entry name" value="CON7-like"/>
</dbReference>
<dbReference type="GeneID" id="59342911"/>
<gene>
    <name evidence="4" type="ORF">MIND_00354900</name>
</gene>
<accession>A0A8H6T0Q6</accession>
<feature type="compositionally biased region" description="Low complexity" evidence="2">
    <location>
        <begin position="150"/>
        <end position="163"/>
    </location>
</feature>
<organism evidence="4 5">
    <name type="scientific">Mycena indigotica</name>
    <dbReference type="NCBI Taxonomy" id="2126181"/>
    <lineage>
        <taxon>Eukaryota</taxon>
        <taxon>Fungi</taxon>
        <taxon>Dikarya</taxon>
        <taxon>Basidiomycota</taxon>
        <taxon>Agaricomycotina</taxon>
        <taxon>Agaricomycetes</taxon>
        <taxon>Agaricomycetidae</taxon>
        <taxon>Agaricales</taxon>
        <taxon>Marasmiineae</taxon>
        <taxon>Mycenaceae</taxon>
        <taxon>Mycena</taxon>
    </lineage>
</organism>
<dbReference type="RefSeq" id="XP_037223280.1">
    <property type="nucleotide sequence ID" value="XM_037360395.1"/>
</dbReference>
<feature type="compositionally biased region" description="Low complexity" evidence="2">
    <location>
        <begin position="355"/>
        <end position="375"/>
    </location>
</feature>
<keyword evidence="1" id="KW-0862">Zinc</keyword>
<evidence type="ECO:0000256" key="1">
    <source>
        <dbReference type="PROSITE-ProRule" id="PRU00042"/>
    </source>
</evidence>
<feature type="compositionally biased region" description="Polar residues" evidence="2">
    <location>
        <begin position="308"/>
        <end position="325"/>
    </location>
</feature>
<feature type="domain" description="C2H2-type" evidence="3">
    <location>
        <begin position="211"/>
        <end position="242"/>
    </location>
</feature>
<dbReference type="GO" id="GO:0008270">
    <property type="term" value="F:zinc ion binding"/>
    <property type="evidence" value="ECO:0007669"/>
    <property type="project" value="UniProtKB-KW"/>
</dbReference>
<feature type="region of interest" description="Disordered" evidence="2">
    <location>
        <begin position="90"/>
        <end position="184"/>
    </location>
</feature>
<evidence type="ECO:0000256" key="2">
    <source>
        <dbReference type="SAM" id="MobiDB-lite"/>
    </source>
</evidence>
<feature type="region of interest" description="Disordered" evidence="2">
    <location>
        <begin position="389"/>
        <end position="462"/>
    </location>
</feature>
<proteinExistence type="predicted"/>
<evidence type="ECO:0000313" key="4">
    <source>
        <dbReference type="EMBL" id="KAF7309830.1"/>
    </source>
</evidence>
<dbReference type="PROSITE" id="PS50157">
    <property type="entry name" value="ZINC_FINGER_C2H2_2"/>
    <property type="match status" value="1"/>
</dbReference>
<feature type="compositionally biased region" description="Low complexity" evidence="2">
    <location>
        <begin position="389"/>
        <end position="418"/>
    </location>
</feature>
<keyword evidence="5" id="KW-1185">Reference proteome</keyword>
<dbReference type="InterPro" id="IPR013087">
    <property type="entry name" value="Znf_C2H2_type"/>
</dbReference>
<dbReference type="PANTHER" id="PTHR36167:SF3">
    <property type="entry name" value="C2H2 FINGER DOMAIN TRANSCRIPTION FACTOR (EUROFUNG)-RELATED"/>
    <property type="match status" value="1"/>
</dbReference>
<evidence type="ECO:0000313" key="5">
    <source>
        <dbReference type="Proteomes" id="UP000636479"/>
    </source>
</evidence>
<dbReference type="EMBL" id="JACAZF010000003">
    <property type="protein sequence ID" value="KAF7309830.1"/>
    <property type="molecule type" value="Genomic_DNA"/>
</dbReference>
<dbReference type="Gene3D" id="3.30.160.60">
    <property type="entry name" value="Classic Zinc Finger"/>
    <property type="match status" value="1"/>
</dbReference>